<proteinExistence type="predicted"/>
<comment type="caution">
    <text evidence="1">The sequence shown here is derived from an EMBL/GenBank/DDBJ whole genome shotgun (WGS) entry which is preliminary data.</text>
</comment>
<protein>
    <submittedName>
        <fullName evidence="1">Uncharacterized protein</fullName>
    </submittedName>
</protein>
<evidence type="ECO:0000313" key="2">
    <source>
        <dbReference type="Proteomes" id="UP001152302"/>
    </source>
</evidence>
<dbReference type="EMBL" id="JAMBPX010000011">
    <property type="protein sequence ID" value="MDG0860308.1"/>
    <property type="molecule type" value="Genomic_DNA"/>
</dbReference>
<evidence type="ECO:0000313" key="1">
    <source>
        <dbReference type="EMBL" id="MDG0860308.1"/>
    </source>
</evidence>
<dbReference type="Proteomes" id="UP001152302">
    <property type="component" value="Unassembled WGS sequence"/>
</dbReference>
<accession>A0A9X4R578</accession>
<sequence length="68" mass="8151">MNYQEIFNTLEKSDFEEVMKAFVKWSYAVEDEEVLEKVAEFTLDNLQIDYLLNEIITDKIWKLDGIKN</sequence>
<gene>
    <name evidence="1" type="ORF">M4L21_13320</name>
</gene>
<dbReference type="RefSeq" id="WP_277595827.1">
    <property type="nucleotide sequence ID" value="NZ_JAMBPX010000011.1"/>
</dbReference>
<name>A0A9X4R578_9STAP</name>
<reference evidence="1" key="1">
    <citation type="submission" date="2022-05" db="EMBL/GenBank/DDBJ databases">
        <title>Comparative genomics of Staphylococcus equorum isolates.</title>
        <authorList>
            <person name="Luelf R.H."/>
        </authorList>
    </citation>
    <scope>NUCLEOTIDE SEQUENCE</scope>
    <source>
        <strain evidence="1">TMW 2.2343</strain>
    </source>
</reference>
<dbReference type="AlphaFoldDB" id="A0A9X4R578"/>
<organism evidence="1 2">
    <name type="scientific">Staphylococcus equorum</name>
    <dbReference type="NCBI Taxonomy" id="246432"/>
    <lineage>
        <taxon>Bacteria</taxon>
        <taxon>Bacillati</taxon>
        <taxon>Bacillota</taxon>
        <taxon>Bacilli</taxon>
        <taxon>Bacillales</taxon>
        <taxon>Staphylococcaceae</taxon>
        <taxon>Staphylococcus</taxon>
    </lineage>
</organism>